<proteinExistence type="predicted"/>
<evidence type="ECO:0000313" key="2">
    <source>
        <dbReference type="Proteomes" id="UP000595197"/>
    </source>
</evidence>
<keyword evidence="2" id="KW-1185">Reference proteome</keyword>
<evidence type="ECO:0000313" key="1">
    <source>
        <dbReference type="EMBL" id="QQP92201.1"/>
    </source>
</evidence>
<accession>A0ABX7BCU2</accession>
<protein>
    <submittedName>
        <fullName evidence="1">Uncharacterized protein</fullName>
    </submittedName>
</protein>
<name>A0ABX7BCU2_9PROT</name>
<reference evidence="1" key="1">
    <citation type="submission" date="2021-02" db="EMBL/GenBank/DDBJ databases">
        <title>Skermanella TT6 skin isolate.</title>
        <authorList>
            <person name="Lee K."/>
            <person name="Ganzorig M."/>
        </authorList>
    </citation>
    <scope>NUCLEOTIDE SEQUENCE</scope>
    <source>
        <strain evidence="1">TT6</strain>
    </source>
</reference>
<sequence length="56" mass="6145">MDVPSHIPVNFRIVLSPISCGVQNPMAQQVEAGPTAHGKLDRFERADLTFRRAAAQ</sequence>
<dbReference type="EMBL" id="CP067420">
    <property type="protein sequence ID" value="QQP92201.1"/>
    <property type="molecule type" value="Genomic_DNA"/>
</dbReference>
<gene>
    <name evidence="1" type="ORF">IGS68_13810</name>
</gene>
<organism evidence="1 2">
    <name type="scientific">Skermanella cutis</name>
    <dbReference type="NCBI Taxonomy" id="2775420"/>
    <lineage>
        <taxon>Bacteria</taxon>
        <taxon>Pseudomonadati</taxon>
        <taxon>Pseudomonadota</taxon>
        <taxon>Alphaproteobacteria</taxon>
        <taxon>Rhodospirillales</taxon>
        <taxon>Azospirillaceae</taxon>
        <taxon>Skermanella</taxon>
    </lineage>
</organism>
<dbReference type="RefSeq" id="WP_201080870.1">
    <property type="nucleotide sequence ID" value="NZ_CP067420.1"/>
</dbReference>
<dbReference type="Proteomes" id="UP000595197">
    <property type="component" value="Chromosome"/>
</dbReference>